<evidence type="ECO:0000313" key="7">
    <source>
        <dbReference type="EMBL" id="GAA3562184.1"/>
    </source>
</evidence>
<comment type="function">
    <text evidence="1 5">PPIases accelerate the folding of proteins. It catalyzes the cis-trans isomerization of proline imidic peptide bonds in oligopeptides.</text>
</comment>
<dbReference type="PRINTS" id="PR00153">
    <property type="entry name" value="CSAPPISMRASE"/>
</dbReference>
<evidence type="ECO:0000256" key="5">
    <source>
        <dbReference type="RuleBase" id="RU363019"/>
    </source>
</evidence>
<protein>
    <recommendedName>
        <fullName evidence="5">Peptidyl-prolyl cis-trans isomerase</fullName>
        <shortName evidence="5">PPIase</shortName>
        <ecNumber evidence="5">5.2.1.8</ecNumber>
    </recommendedName>
</protein>
<dbReference type="PANTHER" id="PTHR45625">
    <property type="entry name" value="PEPTIDYL-PROLYL CIS-TRANS ISOMERASE-RELATED"/>
    <property type="match status" value="1"/>
</dbReference>
<evidence type="ECO:0000256" key="1">
    <source>
        <dbReference type="ARBA" id="ARBA00002388"/>
    </source>
</evidence>
<dbReference type="CDD" id="cd00317">
    <property type="entry name" value="cyclophilin"/>
    <property type="match status" value="1"/>
</dbReference>
<dbReference type="InterPro" id="IPR002130">
    <property type="entry name" value="Cyclophilin-type_PPIase_dom"/>
</dbReference>
<dbReference type="InterPro" id="IPR044666">
    <property type="entry name" value="Cyclophilin_A-like"/>
</dbReference>
<dbReference type="EMBL" id="BAAAYR010000001">
    <property type="protein sequence ID" value="GAA3562184.1"/>
    <property type="molecule type" value="Genomic_DNA"/>
</dbReference>
<dbReference type="Gene3D" id="2.40.100.10">
    <property type="entry name" value="Cyclophilin-like"/>
    <property type="match status" value="1"/>
</dbReference>
<dbReference type="PROSITE" id="PS50072">
    <property type="entry name" value="CSA_PPIASE_2"/>
    <property type="match status" value="1"/>
</dbReference>
<dbReference type="SUPFAM" id="SSF50891">
    <property type="entry name" value="Cyclophilin-like"/>
    <property type="match status" value="1"/>
</dbReference>
<dbReference type="InterPro" id="IPR029000">
    <property type="entry name" value="Cyclophilin-like_dom_sf"/>
</dbReference>
<dbReference type="InterPro" id="IPR020892">
    <property type="entry name" value="Cyclophilin-type_PPIase_CS"/>
</dbReference>
<organism evidence="7 8">
    <name type="scientific">Microlunatus spumicola</name>
    <dbReference type="NCBI Taxonomy" id="81499"/>
    <lineage>
        <taxon>Bacteria</taxon>
        <taxon>Bacillati</taxon>
        <taxon>Actinomycetota</taxon>
        <taxon>Actinomycetes</taxon>
        <taxon>Propionibacteriales</taxon>
        <taxon>Propionibacteriaceae</taxon>
        <taxon>Microlunatus</taxon>
    </lineage>
</organism>
<comment type="caution">
    <text evidence="7">The sequence shown here is derived from an EMBL/GenBank/DDBJ whole genome shotgun (WGS) entry which is preliminary data.</text>
</comment>
<dbReference type="PANTHER" id="PTHR45625:SF4">
    <property type="entry name" value="PEPTIDYLPROLYL ISOMERASE DOMAIN AND WD REPEAT-CONTAINING PROTEIN 1"/>
    <property type="match status" value="1"/>
</dbReference>
<keyword evidence="4 5" id="KW-0413">Isomerase</keyword>
<comment type="catalytic activity">
    <reaction evidence="5">
        <text>[protein]-peptidylproline (omega=180) = [protein]-peptidylproline (omega=0)</text>
        <dbReference type="Rhea" id="RHEA:16237"/>
        <dbReference type="Rhea" id="RHEA-COMP:10747"/>
        <dbReference type="Rhea" id="RHEA-COMP:10748"/>
        <dbReference type="ChEBI" id="CHEBI:83833"/>
        <dbReference type="ChEBI" id="CHEBI:83834"/>
        <dbReference type="EC" id="5.2.1.8"/>
    </reaction>
</comment>
<dbReference type="Pfam" id="PF00160">
    <property type="entry name" value="Pro_isomerase"/>
    <property type="match status" value="1"/>
</dbReference>
<reference evidence="8" key="1">
    <citation type="journal article" date="2019" name="Int. J. Syst. Evol. Microbiol.">
        <title>The Global Catalogue of Microorganisms (GCM) 10K type strain sequencing project: providing services to taxonomists for standard genome sequencing and annotation.</title>
        <authorList>
            <consortium name="The Broad Institute Genomics Platform"/>
            <consortium name="The Broad Institute Genome Sequencing Center for Infectious Disease"/>
            <person name="Wu L."/>
            <person name="Ma J."/>
        </authorList>
    </citation>
    <scope>NUCLEOTIDE SEQUENCE [LARGE SCALE GENOMIC DNA]</scope>
    <source>
        <strain evidence="8">JCM 16540</strain>
    </source>
</reference>
<dbReference type="InterPro" id="IPR024936">
    <property type="entry name" value="Cyclophilin-type_PPIase"/>
</dbReference>
<evidence type="ECO:0000256" key="2">
    <source>
        <dbReference type="ARBA" id="ARBA00007365"/>
    </source>
</evidence>
<name>A0ABP6X772_9ACTN</name>
<accession>A0ABP6X772</accession>
<gene>
    <name evidence="7" type="ORF">GCM10022197_17260</name>
</gene>
<dbReference type="Proteomes" id="UP001500767">
    <property type="component" value="Unassembled WGS sequence"/>
</dbReference>
<feature type="domain" description="PPIase cyclophilin-type" evidence="6">
    <location>
        <begin position="26"/>
        <end position="187"/>
    </location>
</feature>
<evidence type="ECO:0000256" key="4">
    <source>
        <dbReference type="ARBA" id="ARBA00023235"/>
    </source>
</evidence>
<dbReference type="PIRSF" id="PIRSF001467">
    <property type="entry name" value="Peptidylpro_ismrse"/>
    <property type="match status" value="1"/>
</dbReference>
<proteinExistence type="inferred from homology"/>
<keyword evidence="3 5" id="KW-0697">Rotamase</keyword>
<keyword evidence="8" id="KW-1185">Reference proteome</keyword>
<comment type="similarity">
    <text evidence="2 5">Belongs to the cyclophilin-type PPIase family.</text>
</comment>
<sequence length="194" mass="20744">MTGVRAARTLIRKVPLLVAQQTATLHTNHGDIVLNLFADQAPKTVANFVGLAGGTQEYQDPQTGERTTGPFYDGVIFHRVIDGFMIQTGDRLGTGTGGPGYTFADEFHTDLSFNRPYLLAMANAGPGTNGSQFFITVTNTPHLNRKHSIFGEVADAQSRAVVDEIANVRTGRGDRPVEPVVIESVTLGSADATS</sequence>
<evidence type="ECO:0000313" key="8">
    <source>
        <dbReference type="Proteomes" id="UP001500767"/>
    </source>
</evidence>
<dbReference type="GO" id="GO:0016853">
    <property type="term" value="F:isomerase activity"/>
    <property type="evidence" value="ECO:0007669"/>
    <property type="project" value="UniProtKB-KW"/>
</dbReference>
<evidence type="ECO:0000259" key="6">
    <source>
        <dbReference type="PROSITE" id="PS50072"/>
    </source>
</evidence>
<dbReference type="PROSITE" id="PS00170">
    <property type="entry name" value="CSA_PPIASE_1"/>
    <property type="match status" value="1"/>
</dbReference>
<dbReference type="EC" id="5.2.1.8" evidence="5"/>
<evidence type="ECO:0000256" key="3">
    <source>
        <dbReference type="ARBA" id="ARBA00023110"/>
    </source>
</evidence>